<sequence>MKIFMTGASGYIGGVIVEKLLEAGHRIVALARSDASAQRLDQQGIEVLRGDLSDARSLTLAAQAADGVIHNAFDMSTGDFAASNAVDAKAVEALIEGLRGSGKPLVYTSGTGVLGDTGKTVYDEDTPIAPSKLPAVQALQMRLQIEGAVLNADGTRGIVLRPPNVYGRGDGHAVFWMIRAAARKLGAVPYAEGAGDNLWSYVHVEDLADLFVLALEKAPGGQLFHAGAQGGLRTQDIAVALSHGMGLGGNTVALEMPALAEAIGFPPMADYWSSNSQSSSEKARRMLGWDPRHVDLLGEVARTSV</sequence>
<protein>
    <recommendedName>
        <fullName evidence="1">NAD-dependent epimerase/dehydratase domain-containing protein</fullName>
    </recommendedName>
</protein>
<dbReference type="Pfam" id="PF01370">
    <property type="entry name" value="Epimerase"/>
    <property type="match status" value="1"/>
</dbReference>
<dbReference type="InterPro" id="IPR051783">
    <property type="entry name" value="NAD(P)-dependent_oxidoreduct"/>
</dbReference>
<dbReference type="GO" id="GO:0005737">
    <property type="term" value="C:cytoplasm"/>
    <property type="evidence" value="ECO:0007669"/>
    <property type="project" value="TreeGrafter"/>
</dbReference>
<organism evidence="2 3">
    <name type="scientific">Methylorubrum extorquens</name>
    <name type="common">Methylobacterium dichloromethanicum</name>
    <name type="synonym">Methylobacterium extorquens</name>
    <dbReference type="NCBI Taxonomy" id="408"/>
    <lineage>
        <taxon>Bacteria</taxon>
        <taxon>Pseudomonadati</taxon>
        <taxon>Pseudomonadota</taxon>
        <taxon>Alphaproteobacteria</taxon>
        <taxon>Hyphomicrobiales</taxon>
        <taxon>Methylobacteriaceae</taxon>
        <taxon>Methylorubrum</taxon>
    </lineage>
</organism>
<dbReference type="InterPro" id="IPR001509">
    <property type="entry name" value="Epimerase_deHydtase"/>
</dbReference>
<comment type="caution">
    <text evidence="2">The sequence shown here is derived from an EMBL/GenBank/DDBJ whole genome shotgun (WGS) entry which is preliminary data.</text>
</comment>
<dbReference type="Gene3D" id="3.40.50.720">
    <property type="entry name" value="NAD(P)-binding Rossmann-like Domain"/>
    <property type="match status" value="1"/>
</dbReference>
<accession>A0A1S1P9D8</accession>
<evidence type="ECO:0000313" key="2">
    <source>
        <dbReference type="EMBL" id="OHV17615.1"/>
    </source>
</evidence>
<dbReference type="PANTHER" id="PTHR48079:SF6">
    <property type="entry name" value="NAD(P)-BINDING DOMAIN-CONTAINING PROTEIN-RELATED"/>
    <property type="match status" value="1"/>
</dbReference>
<dbReference type="InterPro" id="IPR036291">
    <property type="entry name" value="NAD(P)-bd_dom_sf"/>
</dbReference>
<dbReference type="GO" id="GO:0004029">
    <property type="term" value="F:aldehyde dehydrogenase (NAD+) activity"/>
    <property type="evidence" value="ECO:0007669"/>
    <property type="project" value="TreeGrafter"/>
</dbReference>
<evidence type="ECO:0000313" key="3">
    <source>
        <dbReference type="Proteomes" id="UP000180215"/>
    </source>
</evidence>
<evidence type="ECO:0000259" key="1">
    <source>
        <dbReference type="Pfam" id="PF01370"/>
    </source>
</evidence>
<feature type="domain" description="NAD-dependent epimerase/dehydratase" evidence="1">
    <location>
        <begin position="3"/>
        <end position="222"/>
    </location>
</feature>
<dbReference type="AlphaFoldDB" id="A0A1S1P9D8"/>
<dbReference type="EMBL" id="MNAO01000029">
    <property type="protein sequence ID" value="OHV17615.1"/>
    <property type="molecule type" value="Genomic_DNA"/>
</dbReference>
<name>A0A1S1P9D8_METEX</name>
<proteinExistence type="predicted"/>
<reference evidence="2 3" key="1">
    <citation type="submission" date="2016-10" db="EMBL/GenBank/DDBJ databases">
        <title>Draft genome sequence of Methylobacterium extorquens CP3, a seed endophyte of Crotalaria pumila with plant growth-promoting and metal tolerance properties.</title>
        <authorList>
            <person name="Sanchez-Lopez A.S."/>
            <person name="Van Hamme J.D."/>
            <person name="Thijs S."/>
            <person name="Mcammond B.M."/>
            <person name="Stevens V."/>
            <person name="Gonzalez-Chavez M.D.C."/>
            <person name="Vangronsveld J."/>
        </authorList>
    </citation>
    <scope>NUCLEOTIDE SEQUENCE [LARGE SCALE GENOMIC DNA]</scope>
    <source>
        <strain evidence="2 3">CP3</strain>
    </source>
</reference>
<dbReference type="PANTHER" id="PTHR48079">
    <property type="entry name" value="PROTEIN YEEZ"/>
    <property type="match status" value="1"/>
</dbReference>
<dbReference type="Proteomes" id="UP000180215">
    <property type="component" value="Unassembled WGS sequence"/>
</dbReference>
<dbReference type="SUPFAM" id="SSF51735">
    <property type="entry name" value="NAD(P)-binding Rossmann-fold domains"/>
    <property type="match status" value="1"/>
</dbReference>
<gene>
    <name evidence="2" type="ORF">BK022_04415</name>
</gene>